<reference evidence="1" key="2">
    <citation type="journal article" date="2021" name="PeerJ">
        <title>Extensive microbial diversity within the chicken gut microbiome revealed by metagenomics and culture.</title>
        <authorList>
            <person name="Gilroy R."/>
            <person name="Ravi A."/>
            <person name="Getino M."/>
            <person name="Pursley I."/>
            <person name="Horton D.L."/>
            <person name="Alikhan N.F."/>
            <person name="Baker D."/>
            <person name="Gharbi K."/>
            <person name="Hall N."/>
            <person name="Watson M."/>
            <person name="Adriaenssens E.M."/>
            <person name="Foster-Nyarko E."/>
            <person name="Jarju S."/>
            <person name="Secka A."/>
            <person name="Antonio M."/>
            <person name="Oren A."/>
            <person name="Chaudhuri R.R."/>
            <person name="La Ragione R."/>
            <person name="Hildebrand F."/>
            <person name="Pallen M.J."/>
        </authorList>
    </citation>
    <scope>NUCLEOTIDE SEQUENCE</scope>
    <source>
        <strain evidence="1">ChiHjej13B12-12457</strain>
    </source>
</reference>
<evidence type="ECO:0000313" key="2">
    <source>
        <dbReference type="Proteomes" id="UP000886744"/>
    </source>
</evidence>
<comment type="caution">
    <text evidence="1">The sequence shown here is derived from an EMBL/GenBank/DDBJ whole genome shotgun (WGS) entry which is preliminary data.</text>
</comment>
<evidence type="ECO:0000313" key="1">
    <source>
        <dbReference type="EMBL" id="HIR63079.1"/>
    </source>
</evidence>
<gene>
    <name evidence="1" type="ORF">IAC94_06115</name>
</gene>
<dbReference type="AlphaFoldDB" id="A0A9D1E290"/>
<protein>
    <submittedName>
        <fullName evidence="1">Uncharacterized protein</fullName>
    </submittedName>
</protein>
<proteinExistence type="predicted"/>
<reference evidence="1" key="1">
    <citation type="submission" date="2020-10" db="EMBL/GenBank/DDBJ databases">
        <authorList>
            <person name="Gilroy R."/>
        </authorList>
    </citation>
    <scope>NUCLEOTIDE SEQUENCE</scope>
    <source>
        <strain evidence="1">ChiHjej13B12-12457</strain>
    </source>
</reference>
<name>A0A9D1E290_9BACT</name>
<dbReference type="Proteomes" id="UP000886744">
    <property type="component" value="Unassembled WGS sequence"/>
</dbReference>
<dbReference type="EMBL" id="DVHI01000074">
    <property type="protein sequence ID" value="HIR63079.1"/>
    <property type="molecule type" value="Genomic_DNA"/>
</dbReference>
<sequence length="117" mass="12654">MRCITAAALSVYLLLTVGVGVRVCGCCGSMNLSILWKMMDACGTCCQTDVYVMDAAFCSMTEDFSEADFHLFLADSFMPVPAGWTDDSGLYITSGVSLLSETAPPGVIYLRIEQLRL</sequence>
<organism evidence="1 2">
    <name type="scientific">Candidatus Coprenecus avistercoris</name>
    <dbReference type="NCBI Taxonomy" id="2840730"/>
    <lineage>
        <taxon>Bacteria</taxon>
        <taxon>Pseudomonadati</taxon>
        <taxon>Bacteroidota</taxon>
        <taxon>Bacteroidia</taxon>
        <taxon>Bacteroidales</taxon>
        <taxon>Rikenellaceae</taxon>
        <taxon>Rikenellaceae incertae sedis</taxon>
        <taxon>Candidatus Coprenecus</taxon>
    </lineage>
</organism>
<accession>A0A9D1E290</accession>